<gene>
    <name evidence="5" type="ORF">CJ030_MR0G020140</name>
</gene>
<name>A0A6A1UH48_9ROSI</name>
<proteinExistence type="predicted"/>
<dbReference type="Proteomes" id="UP000516437">
    <property type="component" value="Unassembled WGS sequence"/>
</dbReference>
<keyword evidence="6" id="KW-1185">Reference proteome</keyword>
<evidence type="ECO:0000313" key="5">
    <source>
        <dbReference type="EMBL" id="KAB1199572.1"/>
    </source>
</evidence>
<reference evidence="5 6" key="1">
    <citation type="journal article" date="2019" name="Plant Biotechnol. J.">
        <title>The red bayberry genome and genetic basis of sex determination.</title>
        <authorList>
            <person name="Jia H.M."/>
            <person name="Jia H.J."/>
            <person name="Cai Q.L."/>
            <person name="Wang Y."/>
            <person name="Zhao H.B."/>
            <person name="Yang W.F."/>
            <person name="Wang G.Y."/>
            <person name="Li Y.H."/>
            <person name="Zhan D.L."/>
            <person name="Shen Y.T."/>
            <person name="Niu Q.F."/>
            <person name="Chang L."/>
            <person name="Qiu J."/>
            <person name="Zhao L."/>
            <person name="Xie H.B."/>
            <person name="Fu W.Y."/>
            <person name="Jin J."/>
            <person name="Li X.W."/>
            <person name="Jiao Y."/>
            <person name="Zhou C.C."/>
            <person name="Tu T."/>
            <person name="Chai C.Y."/>
            <person name="Gao J.L."/>
            <person name="Fan L.J."/>
            <person name="van de Weg E."/>
            <person name="Wang J.Y."/>
            <person name="Gao Z.S."/>
        </authorList>
    </citation>
    <scope>NUCLEOTIDE SEQUENCE [LARGE SCALE GENOMIC DNA]</scope>
    <source>
        <tissue evidence="5">Leaves</tissue>
    </source>
</reference>
<feature type="domain" description="Disease resistance N-terminal" evidence="4">
    <location>
        <begin position="1"/>
        <end position="64"/>
    </location>
</feature>
<dbReference type="GO" id="GO:0000166">
    <property type="term" value="F:nucleotide binding"/>
    <property type="evidence" value="ECO:0007669"/>
    <property type="project" value="UniProtKB-KW"/>
</dbReference>
<evidence type="ECO:0000256" key="1">
    <source>
        <dbReference type="ARBA" id="ARBA00022737"/>
    </source>
</evidence>
<evidence type="ECO:0000313" key="6">
    <source>
        <dbReference type="Proteomes" id="UP000516437"/>
    </source>
</evidence>
<evidence type="ECO:0000259" key="4">
    <source>
        <dbReference type="Pfam" id="PF18052"/>
    </source>
</evidence>
<organism evidence="5 6">
    <name type="scientific">Morella rubra</name>
    <name type="common">Chinese bayberry</name>
    <dbReference type="NCBI Taxonomy" id="262757"/>
    <lineage>
        <taxon>Eukaryota</taxon>
        <taxon>Viridiplantae</taxon>
        <taxon>Streptophyta</taxon>
        <taxon>Embryophyta</taxon>
        <taxon>Tracheophyta</taxon>
        <taxon>Spermatophyta</taxon>
        <taxon>Magnoliopsida</taxon>
        <taxon>eudicotyledons</taxon>
        <taxon>Gunneridae</taxon>
        <taxon>Pentapetalae</taxon>
        <taxon>rosids</taxon>
        <taxon>fabids</taxon>
        <taxon>Fagales</taxon>
        <taxon>Myricaceae</taxon>
        <taxon>Morella</taxon>
    </lineage>
</organism>
<dbReference type="Gene3D" id="1.20.5.4130">
    <property type="match status" value="1"/>
</dbReference>
<dbReference type="EMBL" id="RXIC02000448">
    <property type="protein sequence ID" value="KAB1199572.1"/>
    <property type="molecule type" value="Genomic_DNA"/>
</dbReference>
<protein>
    <submittedName>
        <fullName evidence="5">Putative disease resistance RPP13-like protein 1</fullName>
    </submittedName>
</protein>
<keyword evidence="2" id="KW-0547">Nucleotide-binding</keyword>
<dbReference type="InterPro" id="IPR041118">
    <property type="entry name" value="Rx_N"/>
</dbReference>
<dbReference type="AlphaFoldDB" id="A0A6A1UH48"/>
<accession>A0A6A1UH48</accession>
<evidence type="ECO:0000256" key="2">
    <source>
        <dbReference type="ARBA" id="ARBA00022741"/>
    </source>
</evidence>
<dbReference type="GO" id="GO:0006952">
    <property type="term" value="P:defense response"/>
    <property type="evidence" value="ECO:0007669"/>
    <property type="project" value="UniProtKB-KW"/>
</dbReference>
<keyword evidence="1" id="KW-0677">Repeat</keyword>
<dbReference type="OrthoDB" id="688937at2759"/>
<evidence type="ECO:0000256" key="3">
    <source>
        <dbReference type="ARBA" id="ARBA00022821"/>
    </source>
</evidence>
<comment type="caution">
    <text evidence="5">The sequence shown here is derived from an EMBL/GenBank/DDBJ whole genome shotgun (WGS) entry which is preliminary data.</text>
</comment>
<keyword evidence="3" id="KW-0611">Plant defense</keyword>
<sequence>MNKWQKTLSVIKTVLDAAEEKQHTDGAVKKWLDDLRDLAFDLEDIVDEFDTEALRRKLVGENQSSSSKAWNPISALFTRLTPSCSTLRLKIEEVTERFDDIAALKDQLDLKGKVDGSSNRRRSRPEPLNFCSEC</sequence>
<dbReference type="Pfam" id="PF18052">
    <property type="entry name" value="Rx_N"/>
    <property type="match status" value="1"/>
</dbReference>